<evidence type="ECO:0000259" key="3">
    <source>
        <dbReference type="PROSITE" id="PS51898"/>
    </source>
</evidence>
<gene>
    <name evidence="4" type="ORF">ACFSL4_07845</name>
</gene>
<dbReference type="InterPro" id="IPR011010">
    <property type="entry name" value="DNA_brk_join_enz"/>
</dbReference>
<organism evidence="4 5">
    <name type="scientific">Streptomyces caeni</name>
    <dbReference type="NCBI Taxonomy" id="2307231"/>
    <lineage>
        <taxon>Bacteria</taxon>
        <taxon>Bacillati</taxon>
        <taxon>Actinomycetota</taxon>
        <taxon>Actinomycetes</taxon>
        <taxon>Kitasatosporales</taxon>
        <taxon>Streptomycetaceae</taxon>
        <taxon>Streptomyces</taxon>
    </lineage>
</organism>
<reference evidence="5" key="1">
    <citation type="journal article" date="2019" name="Int. J. Syst. Evol. Microbiol.">
        <title>The Global Catalogue of Microorganisms (GCM) 10K type strain sequencing project: providing services to taxonomists for standard genome sequencing and annotation.</title>
        <authorList>
            <consortium name="The Broad Institute Genomics Platform"/>
            <consortium name="The Broad Institute Genome Sequencing Center for Infectious Disease"/>
            <person name="Wu L."/>
            <person name="Ma J."/>
        </authorList>
    </citation>
    <scope>NUCLEOTIDE SEQUENCE [LARGE SCALE GENOMIC DNA]</scope>
    <source>
        <strain evidence="5">CGMCC 1.12470</strain>
    </source>
</reference>
<dbReference type="RefSeq" id="WP_381079943.1">
    <property type="nucleotide sequence ID" value="NZ_JBHUDX010000019.1"/>
</dbReference>
<evidence type="ECO:0000313" key="5">
    <source>
        <dbReference type="Proteomes" id="UP001597261"/>
    </source>
</evidence>
<dbReference type="Gene3D" id="1.10.443.10">
    <property type="entry name" value="Intergrase catalytic core"/>
    <property type="match status" value="1"/>
</dbReference>
<dbReference type="InterPro" id="IPR002104">
    <property type="entry name" value="Integrase_catalytic"/>
</dbReference>
<keyword evidence="5" id="KW-1185">Reference proteome</keyword>
<dbReference type="PROSITE" id="PS51898">
    <property type="entry name" value="TYR_RECOMBINASE"/>
    <property type="match status" value="1"/>
</dbReference>
<protein>
    <submittedName>
        <fullName evidence="4">Tyrosine-type recombinase/integrase</fullName>
    </submittedName>
</protein>
<feature type="region of interest" description="Disordered" evidence="2">
    <location>
        <begin position="77"/>
        <end position="99"/>
    </location>
</feature>
<comment type="caution">
    <text evidence="4">The sequence shown here is derived from an EMBL/GenBank/DDBJ whole genome shotgun (WGS) entry which is preliminary data.</text>
</comment>
<feature type="domain" description="Tyr recombinase" evidence="3">
    <location>
        <begin position="1"/>
        <end position="64"/>
    </location>
</feature>
<dbReference type="Pfam" id="PF00589">
    <property type="entry name" value="Phage_integrase"/>
    <property type="match status" value="1"/>
</dbReference>
<keyword evidence="1" id="KW-0233">DNA recombination</keyword>
<dbReference type="EMBL" id="JBHUDX010000019">
    <property type="protein sequence ID" value="MFD1658130.1"/>
    <property type="molecule type" value="Genomic_DNA"/>
</dbReference>
<dbReference type="Proteomes" id="UP001597261">
    <property type="component" value="Unassembled WGS sequence"/>
</dbReference>
<evidence type="ECO:0000256" key="2">
    <source>
        <dbReference type="SAM" id="MobiDB-lite"/>
    </source>
</evidence>
<evidence type="ECO:0000313" key="4">
    <source>
        <dbReference type="EMBL" id="MFD1658130.1"/>
    </source>
</evidence>
<evidence type="ECO:0000256" key="1">
    <source>
        <dbReference type="ARBA" id="ARBA00023172"/>
    </source>
</evidence>
<name>A0ABW4ILF6_9ACTN</name>
<dbReference type="InterPro" id="IPR013762">
    <property type="entry name" value="Integrase-like_cat_sf"/>
</dbReference>
<proteinExistence type="predicted"/>
<accession>A0ABW4ILF6</accession>
<dbReference type="SUPFAM" id="SSF56349">
    <property type="entry name" value="DNA breaking-rejoining enzymes"/>
    <property type="match status" value="1"/>
</dbReference>
<sequence>MRVALLMPLPPIRFHDLRHGAATMFLAAGVDGEFVSEVLGHASVAFTKDVYAVVAEETAADATRRIAAFIPRANRASDRPQKCPLHHSQPLVPTVPSER</sequence>